<dbReference type="PANTHER" id="PTHR23013">
    <property type="entry name" value="SERPENTINE RECEPTOR"/>
    <property type="match status" value="1"/>
</dbReference>
<evidence type="ECO:0000256" key="5">
    <source>
        <dbReference type="SAM" id="Phobius"/>
    </source>
</evidence>
<dbReference type="PRINTS" id="PR00237">
    <property type="entry name" value="GPCRRHODOPSN"/>
</dbReference>
<accession>A0A9P1IV16</accession>
<feature type="transmembrane region" description="Helical" evidence="5">
    <location>
        <begin position="252"/>
        <end position="276"/>
    </location>
</feature>
<feature type="transmembrane region" description="Helical" evidence="5">
    <location>
        <begin position="90"/>
        <end position="110"/>
    </location>
</feature>
<feature type="transmembrane region" description="Helical" evidence="5">
    <location>
        <begin position="117"/>
        <end position="136"/>
    </location>
</feature>
<dbReference type="InterPro" id="IPR000276">
    <property type="entry name" value="GPCR_Rhodpsn"/>
</dbReference>
<evidence type="ECO:0000256" key="1">
    <source>
        <dbReference type="ARBA" id="ARBA00004370"/>
    </source>
</evidence>
<feature type="transmembrane region" description="Helical" evidence="5">
    <location>
        <begin position="52"/>
        <end position="70"/>
    </location>
</feature>
<feature type="transmembrane region" description="Helical" evidence="5">
    <location>
        <begin position="6"/>
        <end position="31"/>
    </location>
</feature>
<protein>
    <recommendedName>
        <fullName evidence="6">G-protein coupled receptors family 1 profile domain-containing protein</fullName>
    </recommendedName>
</protein>
<dbReference type="EMBL" id="CANHGI010000005">
    <property type="protein sequence ID" value="CAI5451695.1"/>
    <property type="molecule type" value="Genomic_DNA"/>
</dbReference>
<dbReference type="PANTHER" id="PTHR23013:SF13">
    <property type="entry name" value="7TM GPCR SERPENTINE RECEPTOR CLASS X (SRX) DOMAIN-CONTAINING PROTEIN-RELATED"/>
    <property type="match status" value="1"/>
</dbReference>
<feature type="domain" description="G-protein coupled receptors family 1 profile" evidence="6">
    <location>
        <begin position="22"/>
        <end position="229"/>
    </location>
</feature>
<evidence type="ECO:0000256" key="4">
    <source>
        <dbReference type="ARBA" id="ARBA00023136"/>
    </source>
</evidence>
<evidence type="ECO:0000313" key="8">
    <source>
        <dbReference type="Proteomes" id="UP001152747"/>
    </source>
</evidence>
<dbReference type="Pfam" id="PF10328">
    <property type="entry name" value="7TM_GPCR_Srx"/>
    <property type="match status" value="1"/>
</dbReference>
<name>A0A9P1IV16_9PELO</name>
<evidence type="ECO:0000256" key="3">
    <source>
        <dbReference type="ARBA" id="ARBA00022989"/>
    </source>
</evidence>
<evidence type="ECO:0000313" key="7">
    <source>
        <dbReference type="EMBL" id="CAI5451695.1"/>
    </source>
</evidence>
<dbReference type="Gene3D" id="1.20.1070.10">
    <property type="entry name" value="Rhodopsin 7-helix transmembrane proteins"/>
    <property type="match status" value="1"/>
</dbReference>
<sequence length="315" mass="36562">MDYLAYLAAFLMLIIGIPSIIMNSLIIYVFLKEKLHRTAFNVICFTRASINLYVTFFMFILIFTVDAILLESPYSKNFEFAIISSSMSLYIMNEFTTILVAINRFIAIFAPMFYSKYCGVKVTAFLVFLIFAYRAFRTFQDLTFYIGKECYLLFSVEYLTFFPYYNENCGGSDISSTLYATIIGFLIVSVLNIAIFSKIAMFVFQNRNIDKDAKNRQRKNTVLFFQTILQDSLVVFDMVFTFKLSGLWETRIWSLISYVLVWETIYMLDGLIMLMFNEQLSLIKKQLFASFPTITKKSMHEPSRSKVSTLPEVSG</sequence>
<evidence type="ECO:0000256" key="2">
    <source>
        <dbReference type="ARBA" id="ARBA00022692"/>
    </source>
</evidence>
<comment type="subcellular location">
    <subcellularLocation>
        <location evidence="1">Membrane</location>
    </subcellularLocation>
</comment>
<evidence type="ECO:0000259" key="6">
    <source>
        <dbReference type="PROSITE" id="PS50262"/>
    </source>
</evidence>
<dbReference type="PROSITE" id="PS50262">
    <property type="entry name" value="G_PROTEIN_RECEP_F1_2"/>
    <property type="match status" value="1"/>
</dbReference>
<keyword evidence="3 5" id="KW-1133">Transmembrane helix</keyword>
<dbReference type="GO" id="GO:0016020">
    <property type="term" value="C:membrane"/>
    <property type="evidence" value="ECO:0007669"/>
    <property type="project" value="UniProtKB-SubCell"/>
</dbReference>
<dbReference type="OrthoDB" id="5814599at2759"/>
<dbReference type="InterPro" id="IPR019430">
    <property type="entry name" value="7TM_GPCR_serpentine_rcpt_Srx"/>
</dbReference>
<dbReference type="GO" id="GO:0004930">
    <property type="term" value="F:G protein-coupled receptor activity"/>
    <property type="evidence" value="ECO:0007669"/>
    <property type="project" value="InterPro"/>
</dbReference>
<reference evidence="7" key="1">
    <citation type="submission" date="2022-11" db="EMBL/GenBank/DDBJ databases">
        <authorList>
            <person name="Kikuchi T."/>
        </authorList>
    </citation>
    <scope>NUCLEOTIDE SEQUENCE</scope>
    <source>
        <strain evidence="7">PS1010</strain>
    </source>
</reference>
<keyword evidence="4 5" id="KW-0472">Membrane</keyword>
<gene>
    <name evidence="7" type="ORF">CAMP_LOCUS14332</name>
</gene>
<dbReference type="InterPro" id="IPR017452">
    <property type="entry name" value="GPCR_Rhodpsn_7TM"/>
</dbReference>
<dbReference type="CDD" id="cd00637">
    <property type="entry name" value="7tm_classA_rhodopsin-like"/>
    <property type="match status" value="1"/>
</dbReference>
<dbReference type="AlphaFoldDB" id="A0A9P1IV16"/>
<keyword evidence="8" id="KW-1185">Reference proteome</keyword>
<feature type="transmembrane region" description="Helical" evidence="5">
    <location>
        <begin position="178"/>
        <end position="201"/>
    </location>
</feature>
<dbReference type="Proteomes" id="UP001152747">
    <property type="component" value="Unassembled WGS sequence"/>
</dbReference>
<feature type="transmembrane region" description="Helical" evidence="5">
    <location>
        <begin position="222"/>
        <end position="240"/>
    </location>
</feature>
<dbReference type="SUPFAM" id="SSF81321">
    <property type="entry name" value="Family A G protein-coupled receptor-like"/>
    <property type="match status" value="1"/>
</dbReference>
<proteinExistence type="predicted"/>
<comment type="caution">
    <text evidence="7">The sequence shown here is derived from an EMBL/GenBank/DDBJ whole genome shotgun (WGS) entry which is preliminary data.</text>
</comment>
<organism evidence="7 8">
    <name type="scientific">Caenorhabditis angaria</name>
    <dbReference type="NCBI Taxonomy" id="860376"/>
    <lineage>
        <taxon>Eukaryota</taxon>
        <taxon>Metazoa</taxon>
        <taxon>Ecdysozoa</taxon>
        <taxon>Nematoda</taxon>
        <taxon>Chromadorea</taxon>
        <taxon>Rhabditida</taxon>
        <taxon>Rhabditina</taxon>
        <taxon>Rhabditomorpha</taxon>
        <taxon>Rhabditoidea</taxon>
        <taxon>Rhabditidae</taxon>
        <taxon>Peloderinae</taxon>
        <taxon>Caenorhabditis</taxon>
    </lineage>
</organism>
<keyword evidence="2 5" id="KW-0812">Transmembrane</keyword>